<gene>
    <name evidence="1" type="ORF">SAMN05421863_100472</name>
</gene>
<dbReference type="RefSeq" id="WP_074903473.1">
    <property type="nucleotide sequence ID" value="NZ_FOUB01000004.1"/>
</dbReference>
<dbReference type="OrthoDB" id="20942at2"/>
<protein>
    <submittedName>
        <fullName evidence="1">Uncharacterized conserved protein, DUF2267 family</fullName>
    </submittedName>
</protein>
<dbReference type="EMBL" id="FOUB01000004">
    <property type="protein sequence ID" value="SFL78420.1"/>
    <property type="molecule type" value="Genomic_DNA"/>
</dbReference>
<name>A0A1I4KI07_9PROT</name>
<dbReference type="Proteomes" id="UP000183287">
    <property type="component" value="Unassembled WGS sequence"/>
</dbReference>
<dbReference type="Gene3D" id="1.10.490.110">
    <property type="entry name" value="Uncharacterized conserved protein DUF2267"/>
    <property type="match status" value="1"/>
</dbReference>
<dbReference type="InterPro" id="IPR018727">
    <property type="entry name" value="DUF2267"/>
</dbReference>
<keyword evidence="2" id="KW-1185">Reference proteome</keyword>
<evidence type="ECO:0000313" key="2">
    <source>
        <dbReference type="Proteomes" id="UP000183287"/>
    </source>
</evidence>
<accession>A0A1I4KI07</accession>
<organism evidence="1 2">
    <name type="scientific">Nitrosomonas communis</name>
    <dbReference type="NCBI Taxonomy" id="44574"/>
    <lineage>
        <taxon>Bacteria</taxon>
        <taxon>Pseudomonadati</taxon>
        <taxon>Pseudomonadota</taxon>
        <taxon>Betaproteobacteria</taxon>
        <taxon>Nitrosomonadales</taxon>
        <taxon>Nitrosomonadaceae</taxon>
        <taxon>Nitrosomonas</taxon>
    </lineage>
</organism>
<dbReference type="Pfam" id="PF10025">
    <property type="entry name" value="DUF2267"/>
    <property type="match status" value="1"/>
</dbReference>
<dbReference type="InterPro" id="IPR038282">
    <property type="entry name" value="DUF2267_sf"/>
</dbReference>
<sequence length="141" mass="16065">MGFNFEQYAGEGNAFINEVAELTGFSRDKAARITQVVLHALRDRLQPADAVSLGQALPVIIRGIYYDQLNLSQLPQTIRGKEAFINFIHNKLSEKREFDRSDILKGLQAVTTVLEVRLSPEYYESIMHGINEEIRELIDQQ</sequence>
<evidence type="ECO:0000313" key="1">
    <source>
        <dbReference type="EMBL" id="SFL78420.1"/>
    </source>
</evidence>
<proteinExistence type="predicted"/>
<reference evidence="2" key="1">
    <citation type="submission" date="2016-10" db="EMBL/GenBank/DDBJ databases">
        <authorList>
            <person name="Varghese N."/>
            <person name="Submissions S."/>
        </authorList>
    </citation>
    <scope>NUCLEOTIDE SEQUENCE [LARGE SCALE GENOMIC DNA]</scope>
    <source>
        <strain evidence="2">Nm44</strain>
    </source>
</reference>
<dbReference type="AlphaFoldDB" id="A0A1I4KI07"/>